<dbReference type="PANTHER" id="PTHR30341">
    <property type="entry name" value="SODIUM ION/PROTON ANTIPORTER NHAA-RELATED"/>
    <property type="match status" value="1"/>
</dbReference>
<keyword evidence="5 12" id="KW-1003">Cell membrane</keyword>
<accession>A0ABY8K203</accession>
<dbReference type="InterPro" id="IPR036249">
    <property type="entry name" value="Thioredoxin-like_sf"/>
</dbReference>
<keyword evidence="3 12" id="KW-0813">Transport</keyword>
<comment type="similarity">
    <text evidence="12">Belongs to the NhaA Na(+)/H(+) (TC 2.A.33) antiporter family.</text>
</comment>
<feature type="transmembrane region" description="Helical" evidence="12">
    <location>
        <begin position="229"/>
        <end position="257"/>
    </location>
</feature>
<feature type="region of interest" description="Disordered" evidence="13">
    <location>
        <begin position="1"/>
        <end position="20"/>
    </location>
</feature>
<comment type="similarity">
    <text evidence="2">In the N-terminal section; belongs to the NhaA Na(+)/H(+) (TC 2.A.33) antiporter family.</text>
</comment>
<feature type="transmembrane region" description="Helical" evidence="12">
    <location>
        <begin position="415"/>
        <end position="437"/>
    </location>
</feature>
<keyword evidence="7 12" id="KW-1133">Transmembrane helix</keyword>
<keyword evidence="6 12" id="KW-0812">Transmembrane</keyword>
<evidence type="ECO:0000256" key="3">
    <source>
        <dbReference type="ARBA" id="ARBA00022448"/>
    </source>
</evidence>
<keyword evidence="10 12" id="KW-0472">Membrane</keyword>
<proteinExistence type="inferred from homology"/>
<evidence type="ECO:0000256" key="2">
    <source>
        <dbReference type="ARBA" id="ARBA00007006"/>
    </source>
</evidence>
<feature type="transmembrane region" description="Helical" evidence="12">
    <location>
        <begin position="310"/>
        <end position="328"/>
    </location>
</feature>
<keyword evidence="4 12" id="KW-0050">Antiport</keyword>
<reference evidence="15 16" key="1">
    <citation type="submission" date="2023-03" db="EMBL/GenBank/DDBJ databases">
        <authorList>
            <person name="Mo P."/>
        </authorList>
    </citation>
    <scope>NUCLEOTIDE SEQUENCE [LARGE SCALE GENOMIC DNA]</scope>
    <source>
        <strain evidence="15 16">HUAS 5</strain>
    </source>
</reference>
<dbReference type="HAMAP" id="MF_01844">
    <property type="entry name" value="NhaA"/>
    <property type="match status" value="1"/>
</dbReference>
<dbReference type="PROSITE" id="PS51352">
    <property type="entry name" value="THIOREDOXIN_2"/>
    <property type="match status" value="1"/>
</dbReference>
<dbReference type="Gene3D" id="3.40.30.10">
    <property type="entry name" value="Glutaredoxin"/>
    <property type="match status" value="1"/>
</dbReference>
<evidence type="ECO:0000256" key="13">
    <source>
        <dbReference type="SAM" id="MobiDB-lite"/>
    </source>
</evidence>
<comment type="function">
    <text evidence="12">Na(+)/H(+) antiporter that extrudes sodium in exchange for external protons.</text>
</comment>
<evidence type="ECO:0000256" key="1">
    <source>
        <dbReference type="ARBA" id="ARBA00004429"/>
    </source>
</evidence>
<dbReference type="Pfam" id="PF06965">
    <property type="entry name" value="Na_H_antiport_1"/>
    <property type="match status" value="1"/>
</dbReference>
<feature type="transmembrane region" description="Helical" evidence="12">
    <location>
        <begin position="381"/>
        <end position="403"/>
    </location>
</feature>
<dbReference type="RefSeq" id="WP_279335324.1">
    <property type="nucleotide sequence ID" value="NZ_CP121682.1"/>
</dbReference>
<evidence type="ECO:0000256" key="12">
    <source>
        <dbReference type="HAMAP-Rule" id="MF_01844"/>
    </source>
</evidence>
<feature type="transmembrane region" description="Helical" evidence="12">
    <location>
        <begin position="116"/>
        <end position="136"/>
    </location>
</feature>
<dbReference type="Proteomes" id="UP001216440">
    <property type="component" value="Chromosome"/>
</dbReference>
<dbReference type="EMBL" id="CP121682">
    <property type="protein sequence ID" value="WGD42270.1"/>
    <property type="molecule type" value="Genomic_DNA"/>
</dbReference>
<keyword evidence="11 12" id="KW-0739">Sodium transport</keyword>
<feature type="transmembrane region" description="Helical" evidence="12">
    <location>
        <begin position="340"/>
        <end position="361"/>
    </location>
</feature>
<dbReference type="NCBIfam" id="TIGR00773">
    <property type="entry name" value="NhaA"/>
    <property type="match status" value="1"/>
</dbReference>
<evidence type="ECO:0000256" key="9">
    <source>
        <dbReference type="ARBA" id="ARBA00023065"/>
    </source>
</evidence>
<protein>
    <recommendedName>
        <fullName evidence="12">Na(+)/H(+) antiporter NhaA</fullName>
    </recommendedName>
    <alternativeName>
        <fullName evidence="12">Sodium/proton antiporter NhaA</fullName>
    </alternativeName>
</protein>
<organism evidence="15 16">
    <name type="scientific">Streptomyces cathayae</name>
    <dbReference type="NCBI Taxonomy" id="3031124"/>
    <lineage>
        <taxon>Bacteria</taxon>
        <taxon>Bacillati</taxon>
        <taxon>Actinomycetota</taxon>
        <taxon>Actinomycetes</taxon>
        <taxon>Kitasatosporales</taxon>
        <taxon>Streptomycetaceae</taxon>
        <taxon>Streptomyces</taxon>
    </lineage>
</organism>
<evidence type="ECO:0000313" key="16">
    <source>
        <dbReference type="Proteomes" id="UP001216440"/>
    </source>
</evidence>
<gene>
    <name evidence="12 15" type="primary">nhaA</name>
    <name evidence="15" type="ORF">PYS65_20175</name>
</gene>
<evidence type="ECO:0000259" key="14">
    <source>
        <dbReference type="PROSITE" id="PS51352"/>
    </source>
</evidence>
<evidence type="ECO:0000256" key="11">
    <source>
        <dbReference type="ARBA" id="ARBA00023201"/>
    </source>
</evidence>
<dbReference type="InterPro" id="IPR012336">
    <property type="entry name" value="Thioredoxin-like_fold"/>
</dbReference>
<evidence type="ECO:0000256" key="6">
    <source>
        <dbReference type="ARBA" id="ARBA00022692"/>
    </source>
</evidence>
<sequence length="630" mass="67389">MSPTKTPDTQSRAKRRSLGGQLSTRVRSFMETEAGSAGLLLIAVAVALIWANSPWSDTYTSLWATDLSLSLGNAELSMDLGHWVNDGLMALFFFIIGLEVRYEVSVGELNNRSKLMIPLLAGIGGMLVPVLLYLAIAPGGEAAMGWGVVIGTDTAFMLGALAIVGPRFVTQLRVFLLAITVIDDIVAVTVIGVVYSGSINVTELVIALLLGVLLSALTRFGVWQAAPYILIVLVMWLATLQAGLHASIAGMLGGLLIPARNPSREGVEQAARLFRAFRQSPLADVGKTARRGLQQAVSVNERMQTVLHPWSSYVIVPVFALANAGVDLRNGVLTDSLTSPVTWAVVVGLVVGKLVGIWGGAHLGTRTGLGKLPTGVGEGHVLGGGVLSGIGFTVSLLIVGLAFEDPVIRAEGTVGVLLAALFSTLAGWLVFHLAAVLRGETDADLPRYLDRPVDPETDHILGPPEAPLTLVEYGDFECPFCARATGVTQELRQRFGDQFRYVFRHLPLPDVHPHAELAARAATAAGMQGRFWEMHDLLYRHQDELDYQDSAGYAADLGLDVEKFLRDLDDEETAERVRADAASAEASGARGVPTFFVGNRRHTGPYDAATLARELEAYAKESGAQAPTQQ</sequence>
<evidence type="ECO:0000256" key="5">
    <source>
        <dbReference type="ARBA" id="ARBA00022475"/>
    </source>
</evidence>
<feature type="domain" description="Thioredoxin" evidence="14">
    <location>
        <begin position="434"/>
        <end position="620"/>
    </location>
</feature>
<comment type="subcellular location">
    <subcellularLocation>
        <location evidence="1">Cell inner membrane</location>
        <topology evidence="1">Multi-pass membrane protein</topology>
    </subcellularLocation>
    <subcellularLocation>
        <location evidence="12">Cell membrane</location>
        <topology evidence="12">Multi-pass membrane protein</topology>
    </subcellularLocation>
</comment>
<feature type="transmembrane region" description="Helical" evidence="12">
    <location>
        <begin position="34"/>
        <end position="53"/>
    </location>
</feature>
<dbReference type="PANTHER" id="PTHR30341:SF0">
    <property type="entry name" value="NA(+)_H(+) ANTIPORTER NHAA"/>
    <property type="match status" value="1"/>
</dbReference>
<dbReference type="Gene3D" id="1.20.1530.10">
    <property type="entry name" value="Na+/H+ antiporter like domain"/>
    <property type="match status" value="1"/>
</dbReference>
<keyword evidence="9 12" id="KW-0406">Ion transport</keyword>
<feature type="transmembrane region" description="Helical" evidence="12">
    <location>
        <begin position="87"/>
        <end position="104"/>
    </location>
</feature>
<feature type="transmembrane region" description="Helical" evidence="12">
    <location>
        <begin position="175"/>
        <end position="198"/>
    </location>
</feature>
<evidence type="ECO:0000256" key="7">
    <source>
        <dbReference type="ARBA" id="ARBA00022989"/>
    </source>
</evidence>
<name>A0ABY8K203_9ACTN</name>
<feature type="compositionally biased region" description="Polar residues" evidence="13">
    <location>
        <begin position="1"/>
        <end position="10"/>
    </location>
</feature>
<dbReference type="SUPFAM" id="SSF52833">
    <property type="entry name" value="Thioredoxin-like"/>
    <property type="match status" value="1"/>
</dbReference>
<dbReference type="InterPro" id="IPR004670">
    <property type="entry name" value="NhaA"/>
</dbReference>
<dbReference type="Pfam" id="PF13462">
    <property type="entry name" value="Thioredoxin_4"/>
    <property type="match status" value="1"/>
</dbReference>
<feature type="transmembrane region" description="Helical" evidence="12">
    <location>
        <begin position="142"/>
        <end position="163"/>
    </location>
</feature>
<evidence type="ECO:0000313" key="15">
    <source>
        <dbReference type="EMBL" id="WGD42270.1"/>
    </source>
</evidence>
<evidence type="ECO:0000256" key="8">
    <source>
        <dbReference type="ARBA" id="ARBA00023053"/>
    </source>
</evidence>
<dbReference type="InterPro" id="IPR023171">
    <property type="entry name" value="Na/H_antiporter_dom_sf"/>
</dbReference>
<feature type="transmembrane region" description="Helical" evidence="12">
    <location>
        <begin position="204"/>
        <end position="222"/>
    </location>
</feature>
<evidence type="ECO:0000256" key="10">
    <source>
        <dbReference type="ARBA" id="ARBA00023136"/>
    </source>
</evidence>
<keyword evidence="16" id="KW-1185">Reference proteome</keyword>
<dbReference type="InterPro" id="IPR013766">
    <property type="entry name" value="Thioredoxin_domain"/>
</dbReference>
<evidence type="ECO:0000256" key="4">
    <source>
        <dbReference type="ARBA" id="ARBA00022449"/>
    </source>
</evidence>
<comment type="catalytic activity">
    <reaction evidence="12">
        <text>Na(+)(in) + 2 H(+)(out) = Na(+)(out) + 2 H(+)(in)</text>
        <dbReference type="Rhea" id="RHEA:29251"/>
        <dbReference type="ChEBI" id="CHEBI:15378"/>
        <dbReference type="ChEBI" id="CHEBI:29101"/>
    </reaction>
</comment>
<keyword evidence="8 12" id="KW-0915">Sodium</keyword>